<dbReference type="SUPFAM" id="SSF53955">
    <property type="entry name" value="Lysozyme-like"/>
    <property type="match status" value="1"/>
</dbReference>
<dbReference type="OrthoDB" id="1193027at2759"/>
<comment type="caution">
    <text evidence="1">The sequence shown here is derived from an EMBL/GenBank/DDBJ whole genome shotgun (WGS) entry which is preliminary data.</text>
</comment>
<reference evidence="1 2" key="1">
    <citation type="submission" date="2018-05" db="EMBL/GenBank/DDBJ databases">
        <title>Whole genome sequencing for identification of molecular markers to develop diagnostic detection tools for the regulated plant pathogen Lachnellula willkommii.</title>
        <authorList>
            <person name="Giroux E."/>
            <person name="Bilodeau G."/>
        </authorList>
    </citation>
    <scope>NUCLEOTIDE SEQUENCE [LARGE SCALE GENOMIC DNA]</scope>
    <source>
        <strain evidence="1 2">CBS 203.66</strain>
    </source>
</reference>
<evidence type="ECO:0000313" key="1">
    <source>
        <dbReference type="EMBL" id="TVY12963.1"/>
    </source>
</evidence>
<accession>A0A8T9B3A9</accession>
<proteinExistence type="predicted"/>
<name>A0A8T9B3A9_9HELO</name>
<dbReference type="EMBL" id="QGMF01001180">
    <property type="protein sequence ID" value="TVY12963.1"/>
    <property type="molecule type" value="Genomic_DNA"/>
</dbReference>
<dbReference type="Gene3D" id="1.10.530.10">
    <property type="match status" value="1"/>
</dbReference>
<protein>
    <recommendedName>
        <fullName evidence="3">Transglycosylase SLT domain-containing protein</fullName>
    </recommendedName>
</protein>
<keyword evidence="2" id="KW-1185">Reference proteome</keyword>
<evidence type="ECO:0008006" key="3">
    <source>
        <dbReference type="Google" id="ProtNLM"/>
    </source>
</evidence>
<sequence>MYLKQALTMGAILQVIKAGPLINNTINHMPDVLVTNPSSQQVTNTAAFTNGAAAKTINGSDGIGAGQDVYKCYSGAWTSYPKEDKWISFEDMWKNANSAMKSSCQNVPSFGAGDSAAQIEDIHKSIRKVAGDSLVDHRFIMAIIMQESSGCVNIDTTVNPDPSLPNNPGLMQSDGGSAFVGNGNTTAEQAASITQMIVDGTQGTADGAGLVQCINKYGNIYEAARCYNSGTVDSSNLNNGEGATNSYVNDVANRMTGWLYADDGSSPFASQC</sequence>
<gene>
    <name evidence="1" type="ORF">LARI1_G009446</name>
</gene>
<organism evidence="1 2">
    <name type="scientific">Lachnellula arida</name>
    <dbReference type="NCBI Taxonomy" id="1316785"/>
    <lineage>
        <taxon>Eukaryota</taxon>
        <taxon>Fungi</taxon>
        <taxon>Dikarya</taxon>
        <taxon>Ascomycota</taxon>
        <taxon>Pezizomycotina</taxon>
        <taxon>Leotiomycetes</taxon>
        <taxon>Helotiales</taxon>
        <taxon>Lachnaceae</taxon>
        <taxon>Lachnellula</taxon>
    </lineage>
</organism>
<dbReference type="Proteomes" id="UP000469559">
    <property type="component" value="Unassembled WGS sequence"/>
</dbReference>
<evidence type="ECO:0000313" key="2">
    <source>
        <dbReference type="Proteomes" id="UP000469559"/>
    </source>
</evidence>
<dbReference type="InterPro" id="IPR023346">
    <property type="entry name" value="Lysozyme-like_dom_sf"/>
</dbReference>
<dbReference type="AlphaFoldDB" id="A0A8T9B3A9"/>